<keyword evidence="8" id="KW-0969">Cilium</keyword>
<dbReference type="InterPro" id="IPR036322">
    <property type="entry name" value="WD40_repeat_dom_sf"/>
</dbReference>
<dbReference type="PANTHER" id="PTHR12442:SF7">
    <property type="entry name" value="DYNEIN AXONEMAL INTERMEDIATE CHAIN 2"/>
    <property type="match status" value="1"/>
</dbReference>
<sequence length="845" mass="98746">MDNKYVYTKKRSQFGKQCFFEDVGPIVEENIFPNPSLNKSYIKQRIINHETQETVQYALHKIQTKYAKVKNSGIRHFEGSWPKEINPLDEEAVRRFRQRFMKSDSWITSMNSLMETMEHYILQNNTVDIYDNYFDDMIPTKLTISPEMRIISTYSDQELNVRPVNHLCWSMDRPQFAVAYCFKDRIQLPTNLSPNAYIWNIERPNKPSVILKSASASMAIEFNQRDPSLLISGLMSGQVCSWDTRTGDSPVQISVPLNSHRNPVSQAYWINSKTNTEFFSSSNSGTIKWWDIRKLRKPTEVLVMDLQNPERQSINESIPITVLQYESTMGSKFLVGLENGIIVNVNRKAISNSEKLHTRYHCHFGPVLSIDRNPTILKNFLTTGNNHAKVWTEETREHCLIKTTRKLGLLTGTCWSRSRLSLFFTINTEGTLDAYDLFQGIRTPTYRIQICKKSLTTIKPHNDGNILGIGSVNGNVYFVLCGGLFTTTFPHDKSFFLSYLDRCSLYEKTVEARKKETTLLITHVPPQHSKSKYRSRPRGSKEMPRRSRVRRHHGPPFADDEEIIEAEKQYFLKLEAEKEAFESEDSKEIERIYAYLRTEQIEREKKIIKIEEEYEEEEIEKKKAERPIALTLKTPRKTSIVSTSLEKIGGKFDEEIDESEELIKRKDRRRRALSEIPLKICSMDICEPKICCADVVKAEKERKIREKEKELIRKELTPFTKESLFKRKMSLTEQQYWQEKISELSKGVVERTPLQKRRILLGIDAPPDVLTKDVKDAKKYLEEWRDNLSVTRSPFYRSRRTSREELCNRLKRQLDDSRLERDKVQKAKGGTYTLIPTENYEEFQV</sequence>
<evidence type="ECO:0000256" key="11">
    <source>
        <dbReference type="ARBA" id="ARBA00023273"/>
    </source>
</evidence>
<dbReference type="GO" id="GO:0003341">
    <property type="term" value="P:cilium movement"/>
    <property type="evidence" value="ECO:0007669"/>
    <property type="project" value="TreeGrafter"/>
</dbReference>
<dbReference type="GO" id="GO:0036158">
    <property type="term" value="P:outer dynein arm assembly"/>
    <property type="evidence" value="ECO:0007669"/>
    <property type="project" value="TreeGrafter"/>
</dbReference>
<keyword evidence="7" id="KW-0243">Dynein</keyword>
<evidence type="ECO:0000256" key="3">
    <source>
        <dbReference type="ARBA" id="ARBA00022490"/>
    </source>
</evidence>
<protein>
    <recommendedName>
        <fullName evidence="15">Dynein intermediate chain 3, ciliary</fullName>
    </recommendedName>
</protein>
<dbReference type="InterPro" id="IPR050687">
    <property type="entry name" value="Dynein_IC"/>
</dbReference>
<dbReference type="InterPro" id="IPR015943">
    <property type="entry name" value="WD40/YVTN_repeat-like_dom_sf"/>
</dbReference>
<evidence type="ECO:0000256" key="6">
    <source>
        <dbReference type="ARBA" id="ARBA00022737"/>
    </source>
</evidence>
<keyword evidence="3" id="KW-0963">Cytoplasm</keyword>
<evidence type="ECO:0000313" key="13">
    <source>
        <dbReference type="EMBL" id="KAF7421988.1"/>
    </source>
</evidence>
<accession>A0A834P006</accession>
<evidence type="ECO:0000256" key="10">
    <source>
        <dbReference type="ARBA" id="ARBA00023212"/>
    </source>
</evidence>
<evidence type="ECO:0000256" key="5">
    <source>
        <dbReference type="ARBA" id="ARBA00022701"/>
    </source>
</evidence>
<dbReference type="GO" id="GO:0005874">
    <property type="term" value="C:microtubule"/>
    <property type="evidence" value="ECO:0007669"/>
    <property type="project" value="UniProtKB-KW"/>
</dbReference>
<dbReference type="Gene3D" id="2.130.10.10">
    <property type="entry name" value="YVTN repeat-like/Quinoprotein amine dehydrogenase"/>
    <property type="match status" value="2"/>
</dbReference>
<dbReference type="GO" id="GO:0045504">
    <property type="term" value="F:dynein heavy chain binding"/>
    <property type="evidence" value="ECO:0007669"/>
    <property type="project" value="TreeGrafter"/>
</dbReference>
<evidence type="ECO:0000256" key="7">
    <source>
        <dbReference type="ARBA" id="ARBA00023017"/>
    </source>
</evidence>
<keyword evidence="6" id="KW-0677">Repeat</keyword>
<dbReference type="SMART" id="SM00320">
    <property type="entry name" value="WD40"/>
    <property type="match status" value="4"/>
</dbReference>
<evidence type="ECO:0000313" key="14">
    <source>
        <dbReference type="Proteomes" id="UP000600918"/>
    </source>
</evidence>
<dbReference type="SUPFAM" id="SSF50978">
    <property type="entry name" value="WD40 repeat-like"/>
    <property type="match status" value="1"/>
</dbReference>
<evidence type="ECO:0000256" key="1">
    <source>
        <dbReference type="ARBA" id="ARBA00004430"/>
    </source>
</evidence>
<feature type="region of interest" description="Disordered" evidence="12">
    <location>
        <begin position="525"/>
        <end position="556"/>
    </location>
</feature>
<proteinExistence type="inferred from homology"/>
<reference evidence="13" key="1">
    <citation type="journal article" date="2020" name="G3 (Bethesda)">
        <title>High-Quality Assemblies for Three Invasive Social Wasps from the &lt;i&gt;Vespula&lt;/i&gt; Genus.</title>
        <authorList>
            <person name="Harrop T.W.R."/>
            <person name="Guhlin J."/>
            <person name="McLaughlin G.M."/>
            <person name="Permina E."/>
            <person name="Stockwell P."/>
            <person name="Gilligan J."/>
            <person name="Le Lec M.F."/>
            <person name="Gruber M.A.M."/>
            <person name="Quinn O."/>
            <person name="Lovegrove M."/>
            <person name="Duncan E.J."/>
            <person name="Remnant E.J."/>
            <person name="Van Eeckhoven J."/>
            <person name="Graham B."/>
            <person name="Knapp R.A."/>
            <person name="Langford K.W."/>
            <person name="Kronenberg Z."/>
            <person name="Press M.O."/>
            <person name="Eacker S.M."/>
            <person name="Wilson-Rankin E.E."/>
            <person name="Purcell J."/>
            <person name="Lester P.J."/>
            <person name="Dearden P.K."/>
        </authorList>
    </citation>
    <scope>NUCLEOTIDE SEQUENCE</scope>
    <source>
        <strain evidence="13">Volc-1</strain>
    </source>
</reference>
<keyword evidence="11" id="KW-0966">Cell projection</keyword>
<dbReference type="GO" id="GO:0045503">
    <property type="term" value="F:dynein light chain binding"/>
    <property type="evidence" value="ECO:0007669"/>
    <property type="project" value="TreeGrafter"/>
</dbReference>
<keyword evidence="10" id="KW-0206">Cytoskeleton</keyword>
<comment type="subcellular location">
    <subcellularLocation>
        <location evidence="1">Cytoplasm</location>
        <location evidence="1">Cytoskeleton</location>
        <location evidence="1">Cilium axoneme</location>
    </subcellularLocation>
</comment>
<dbReference type="AlphaFoldDB" id="A0A834P006"/>
<keyword evidence="5" id="KW-0493">Microtubule</keyword>
<dbReference type="GO" id="GO:0036157">
    <property type="term" value="C:outer dynein arm"/>
    <property type="evidence" value="ECO:0007669"/>
    <property type="project" value="TreeGrafter"/>
</dbReference>
<organism evidence="13 14">
    <name type="scientific">Vespula pensylvanica</name>
    <name type="common">Western yellow jacket</name>
    <name type="synonym">Wasp</name>
    <dbReference type="NCBI Taxonomy" id="30213"/>
    <lineage>
        <taxon>Eukaryota</taxon>
        <taxon>Metazoa</taxon>
        <taxon>Ecdysozoa</taxon>
        <taxon>Arthropoda</taxon>
        <taxon>Hexapoda</taxon>
        <taxon>Insecta</taxon>
        <taxon>Pterygota</taxon>
        <taxon>Neoptera</taxon>
        <taxon>Endopterygota</taxon>
        <taxon>Hymenoptera</taxon>
        <taxon>Apocrita</taxon>
        <taxon>Aculeata</taxon>
        <taxon>Vespoidea</taxon>
        <taxon>Vespidae</taxon>
        <taxon>Vespinae</taxon>
        <taxon>Vespula</taxon>
    </lineage>
</organism>
<name>A0A834P006_VESPE</name>
<dbReference type="EMBL" id="JACSDY010000008">
    <property type="protein sequence ID" value="KAF7421988.1"/>
    <property type="molecule type" value="Genomic_DNA"/>
</dbReference>
<evidence type="ECO:0000256" key="2">
    <source>
        <dbReference type="ARBA" id="ARBA00011059"/>
    </source>
</evidence>
<comment type="similarity">
    <text evidence="2">Belongs to the dynein intermediate chain family.</text>
</comment>
<dbReference type="Proteomes" id="UP000600918">
    <property type="component" value="Unassembled WGS sequence"/>
</dbReference>
<evidence type="ECO:0000256" key="8">
    <source>
        <dbReference type="ARBA" id="ARBA00023069"/>
    </source>
</evidence>
<dbReference type="InterPro" id="IPR001680">
    <property type="entry name" value="WD40_rpt"/>
</dbReference>
<evidence type="ECO:0000256" key="9">
    <source>
        <dbReference type="ARBA" id="ARBA00023175"/>
    </source>
</evidence>
<gene>
    <name evidence="13" type="ORF">H0235_009824</name>
</gene>
<comment type="caution">
    <text evidence="13">The sequence shown here is derived from an EMBL/GenBank/DDBJ whole genome shotgun (WGS) entry which is preliminary data.</text>
</comment>
<dbReference type="PANTHER" id="PTHR12442">
    <property type="entry name" value="DYNEIN INTERMEDIATE CHAIN"/>
    <property type="match status" value="1"/>
</dbReference>
<evidence type="ECO:0000256" key="12">
    <source>
        <dbReference type="SAM" id="MobiDB-lite"/>
    </source>
</evidence>
<keyword evidence="14" id="KW-1185">Reference proteome</keyword>
<feature type="compositionally biased region" description="Basic residues" evidence="12">
    <location>
        <begin position="529"/>
        <end position="538"/>
    </location>
</feature>
<keyword evidence="4" id="KW-0853">WD repeat</keyword>
<keyword evidence="9" id="KW-0505">Motor protein</keyword>
<evidence type="ECO:0000256" key="4">
    <source>
        <dbReference type="ARBA" id="ARBA00022574"/>
    </source>
</evidence>
<evidence type="ECO:0008006" key="15">
    <source>
        <dbReference type="Google" id="ProtNLM"/>
    </source>
</evidence>